<evidence type="ECO:0000256" key="1">
    <source>
        <dbReference type="SAM" id="MobiDB-lite"/>
    </source>
</evidence>
<organism evidence="3 4">
    <name type="scientific">Caligus rogercresseyi</name>
    <name type="common">Sea louse</name>
    <dbReference type="NCBI Taxonomy" id="217165"/>
    <lineage>
        <taxon>Eukaryota</taxon>
        <taxon>Metazoa</taxon>
        <taxon>Ecdysozoa</taxon>
        <taxon>Arthropoda</taxon>
        <taxon>Crustacea</taxon>
        <taxon>Multicrustacea</taxon>
        <taxon>Hexanauplia</taxon>
        <taxon>Copepoda</taxon>
        <taxon>Siphonostomatoida</taxon>
        <taxon>Caligidae</taxon>
        <taxon>Caligus</taxon>
    </lineage>
</organism>
<keyword evidence="2" id="KW-1133">Transmembrane helix</keyword>
<keyword evidence="2" id="KW-0472">Membrane</keyword>
<feature type="non-terminal residue" evidence="3">
    <location>
        <position position="172"/>
    </location>
</feature>
<reference evidence="4" key="1">
    <citation type="submission" date="2021-01" db="EMBL/GenBank/DDBJ databases">
        <title>Caligus Genome Assembly.</title>
        <authorList>
            <person name="Gallardo-Escarate C."/>
        </authorList>
    </citation>
    <scope>NUCLEOTIDE SEQUENCE [LARGE SCALE GENOMIC DNA]</scope>
</reference>
<sequence length="172" mass="20584">MSLRVREEEFDDEDEEEEETRKEYDYFKNPYWLDSKDLQKKEVEFTSSEETSFWKDLIKTYLTPDLSRETILRERDQPMKKNEDNALEKKQGLEALRNQVVLTFIIINSLFVVTVFLLQQQKDIIHINWPLDAMPNITFIRYQVGIGLNQYSRPSQSPDGPFHYTTTAIYMR</sequence>
<evidence type="ECO:0000313" key="4">
    <source>
        <dbReference type="Proteomes" id="UP000595437"/>
    </source>
</evidence>
<gene>
    <name evidence="3" type="ORF">FKW44_020187</name>
</gene>
<feature type="transmembrane region" description="Helical" evidence="2">
    <location>
        <begin position="100"/>
        <end position="118"/>
    </location>
</feature>
<dbReference type="OrthoDB" id="370884at2759"/>
<protein>
    <submittedName>
        <fullName evidence="3">Chitin synthase_ putative</fullName>
    </submittedName>
</protein>
<dbReference type="AlphaFoldDB" id="A0A7T8GWZ2"/>
<dbReference type="Proteomes" id="UP000595437">
    <property type="component" value="Chromosome 14"/>
</dbReference>
<dbReference type="EMBL" id="CP045903">
    <property type="protein sequence ID" value="QQP39332.1"/>
    <property type="molecule type" value="Genomic_DNA"/>
</dbReference>
<evidence type="ECO:0000256" key="2">
    <source>
        <dbReference type="SAM" id="Phobius"/>
    </source>
</evidence>
<feature type="compositionally biased region" description="Acidic residues" evidence="1">
    <location>
        <begin position="8"/>
        <end position="18"/>
    </location>
</feature>
<keyword evidence="4" id="KW-1185">Reference proteome</keyword>
<proteinExistence type="predicted"/>
<accession>A0A7T8GWZ2</accession>
<name>A0A7T8GWZ2_CALRO</name>
<keyword evidence="2" id="KW-0812">Transmembrane</keyword>
<evidence type="ECO:0000313" key="3">
    <source>
        <dbReference type="EMBL" id="QQP39332.1"/>
    </source>
</evidence>
<feature type="region of interest" description="Disordered" evidence="1">
    <location>
        <begin position="1"/>
        <end position="22"/>
    </location>
</feature>